<evidence type="ECO:0000256" key="1">
    <source>
        <dbReference type="ARBA" id="ARBA00023015"/>
    </source>
</evidence>
<name>A0A402D2V2_9BACT</name>
<dbReference type="InterPro" id="IPR036271">
    <property type="entry name" value="Tet_transcr_reg_TetR-rel_C_sf"/>
</dbReference>
<protein>
    <submittedName>
        <fullName evidence="4">TetR family transcriptional regulator</fullName>
    </submittedName>
</protein>
<dbReference type="PANTHER" id="PTHR47506:SF7">
    <property type="entry name" value="TRANSCRIPTIONAL REGULATORY PROTEIN"/>
    <property type="match status" value="1"/>
</dbReference>
<evidence type="ECO:0000256" key="2">
    <source>
        <dbReference type="ARBA" id="ARBA00023125"/>
    </source>
</evidence>
<gene>
    <name evidence="4" type="ORF">CCAX7_004430</name>
</gene>
<dbReference type="PRINTS" id="PR00455">
    <property type="entry name" value="HTHTETR"/>
</dbReference>
<proteinExistence type="predicted"/>
<dbReference type="KEGG" id="ccot:CCAX7_004430"/>
<dbReference type="GO" id="GO:0003677">
    <property type="term" value="F:DNA binding"/>
    <property type="evidence" value="ECO:0007669"/>
    <property type="project" value="UniProtKB-UniRule"/>
</dbReference>
<dbReference type="InterPro" id="IPR009057">
    <property type="entry name" value="Homeodomain-like_sf"/>
</dbReference>
<dbReference type="OrthoDB" id="9798857at2"/>
<organism evidence="4 5">
    <name type="scientific">Capsulimonas corticalis</name>
    <dbReference type="NCBI Taxonomy" id="2219043"/>
    <lineage>
        <taxon>Bacteria</taxon>
        <taxon>Bacillati</taxon>
        <taxon>Armatimonadota</taxon>
        <taxon>Armatimonadia</taxon>
        <taxon>Capsulimonadales</taxon>
        <taxon>Capsulimonadaceae</taxon>
        <taxon>Capsulimonas</taxon>
    </lineage>
</organism>
<dbReference type="Gene3D" id="1.10.10.60">
    <property type="entry name" value="Homeodomain-like"/>
    <property type="match status" value="1"/>
</dbReference>
<accession>A0A402D2V2</accession>
<dbReference type="AlphaFoldDB" id="A0A402D2V2"/>
<sequence length="203" mass="21679">MKVTKEQAAQNRQAIIDAAARMFREQGIDGVGLNDLMKAAGFTHGGFYNHFASKEALVAEVCDSAFSQAVAGLNKVYDADPDGSLKVFQKNLEEYLSADHRDNPACGCPAAALVVDTARQGDAVQCAYAKGIEGFVTIFEKQLTREMIEDGADPETVTAAVRERAISTLSSMIGSLVLSRAIAHAAPALSDEILSVGRKRLTE</sequence>
<keyword evidence="5" id="KW-1185">Reference proteome</keyword>
<evidence type="ECO:0000313" key="4">
    <source>
        <dbReference type="EMBL" id="BDI28392.1"/>
    </source>
</evidence>
<dbReference type="EMBL" id="AP025739">
    <property type="protein sequence ID" value="BDI28392.1"/>
    <property type="molecule type" value="Genomic_DNA"/>
</dbReference>
<dbReference type="PROSITE" id="PS50977">
    <property type="entry name" value="HTH_TETR_2"/>
    <property type="match status" value="1"/>
</dbReference>
<reference evidence="4 5" key="1">
    <citation type="journal article" date="2019" name="Int. J. Syst. Evol. Microbiol.">
        <title>Capsulimonas corticalis gen. nov., sp. nov., an aerobic capsulated bacterium, of a novel bacterial order, Capsulimonadales ord. nov., of the class Armatimonadia of the phylum Armatimonadetes.</title>
        <authorList>
            <person name="Li J."/>
            <person name="Kudo C."/>
            <person name="Tonouchi A."/>
        </authorList>
    </citation>
    <scope>NUCLEOTIDE SEQUENCE [LARGE SCALE GENOMIC DNA]</scope>
    <source>
        <strain evidence="4 5">AX-7</strain>
    </source>
</reference>
<keyword evidence="2" id="KW-0238">DNA-binding</keyword>
<dbReference type="RefSeq" id="WP_119323862.1">
    <property type="nucleotide sequence ID" value="NZ_AP025739.1"/>
</dbReference>
<evidence type="ECO:0000313" key="5">
    <source>
        <dbReference type="Proteomes" id="UP000287394"/>
    </source>
</evidence>
<dbReference type="SUPFAM" id="SSF48498">
    <property type="entry name" value="Tetracyclin repressor-like, C-terminal domain"/>
    <property type="match status" value="1"/>
</dbReference>
<dbReference type="Proteomes" id="UP000287394">
    <property type="component" value="Chromosome"/>
</dbReference>
<dbReference type="Pfam" id="PF00440">
    <property type="entry name" value="TetR_N"/>
    <property type="match status" value="1"/>
</dbReference>
<dbReference type="SUPFAM" id="SSF46689">
    <property type="entry name" value="Homeodomain-like"/>
    <property type="match status" value="1"/>
</dbReference>
<dbReference type="Gene3D" id="1.10.357.10">
    <property type="entry name" value="Tetracycline Repressor, domain 2"/>
    <property type="match status" value="1"/>
</dbReference>
<dbReference type="PANTHER" id="PTHR47506">
    <property type="entry name" value="TRANSCRIPTIONAL REGULATORY PROTEIN"/>
    <property type="match status" value="1"/>
</dbReference>
<keyword evidence="3" id="KW-0804">Transcription</keyword>
<keyword evidence="1" id="KW-0805">Transcription regulation</keyword>
<dbReference type="InterPro" id="IPR001647">
    <property type="entry name" value="HTH_TetR"/>
</dbReference>
<evidence type="ECO:0000256" key="3">
    <source>
        <dbReference type="ARBA" id="ARBA00023163"/>
    </source>
</evidence>